<accession>A0A0C2W3D3</accession>
<sequence>MRQTYLDQQGVFFIVLKKVLLDFFCGADGRLTEQLHELY</sequence>
<comment type="caution">
    <text evidence="1">The sequence shown here is derived from an EMBL/GenBank/DDBJ whole genome shotgun (WGS) entry which is preliminary data.</text>
</comment>
<dbReference type="AlphaFoldDB" id="A0A0C2W3D3"/>
<dbReference type="EMBL" id="JXRR01000008">
    <property type="protein sequence ID" value="KIL51136.1"/>
    <property type="molecule type" value="Genomic_DNA"/>
</dbReference>
<protein>
    <submittedName>
        <fullName evidence="1">Uncharacterized protein</fullName>
    </submittedName>
</protein>
<evidence type="ECO:0000313" key="1">
    <source>
        <dbReference type="EMBL" id="KIL51136.1"/>
    </source>
</evidence>
<gene>
    <name evidence="1" type="ORF">KR50_10170</name>
</gene>
<keyword evidence="2" id="KW-1185">Reference proteome</keyword>
<evidence type="ECO:0000313" key="2">
    <source>
        <dbReference type="Proteomes" id="UP000031972"/>
    </source>
</evidence>
<reference evidence="1 2" key="1">
    <citation type="submission" date="2015-01" db="EMBL/GenBank/DDBJ databases">
        <title>Jeotgalibacillus campisalis genome sequencing.</title>
        <authorList>
            <person name="Goh K.M."/>
            <person name="Chan K.-G."/>
            <person name="Yaakop A.S."/>
            <person name="Ee R."/>
            <person name="Gan H.M."/>
            <person name="Chan C.S."/>
        </authorList>
    </citation>
    <scope>NUCLEOTIDE SEQUENCE [LARGE SCALE GENOMIC DNA]</scope>
    <source>
        <strain evidence="1 2">SF-57</strain>
    </source>
</reference>
<proteinExistence type="predicted"/>
<dbReference type="Proteomes" id="UP000031972">
    <property type="component" value="Unassembled WGS sequence"/>
</dbReference>
<dbReference type="PATRIC" id="fig|220754.4.peg.1036"/>
<organism evidence="1 2">
    <name type="scientific">Jeotgalibacillus campisalis</name>
    <dbReference type="NCBI Taxonomy" id="220754"/>
    <lineage>
        <taxon>Bacteria</taxon>
        <taxon>Bacillati</taxon>
        <taxon>Bacillota</taxon>
        <taxon>Bacilli</taxon>
        <taxon>Bacillales</taxon>
        <taxon>Caryophanaceae</taxon>
        <taxon>Jeotgalibacillus</taxon>
    </lineage>
</organism>
<name>A0A0C2W3D3_9BACL</name>